<dbReference type="Proteomes" id="UP000054166">
    <property type="component" value="Unassembled WGS sequence"/>
</dbReference>
<reference evidence="7" key="2">
    <citation type="submission" date="2015-01" db="EMBL/GenBank/DDBJ databases">
        <title>Evolutionary Origins and Diversification of the Mycorrhizal Mutualists.</title>
        <authorList>
            <consortium name="DOE Joint Genome Institute"/>
            <consortium name="Mycorrhizal Genomics Consortium"/>
            <person name="Kohler A."/>
            <person name="Kuo A."/>
            <person name="Nagy L.G."/>
            <person name="Floudas D."/>
            <person name="Copeland A."/>
            <person name="Barry K.W."/>
            <person name="Cichocki N."/>
            <person name="Veneault-Fourrey C."/>
            <person name="LaButti K."/>
            <person name="Lindquist E.A."/>
            <person name="Lipzen A."/>
            <person name="Lundell T."/>
            <person name="Morin E."/>
            <person name="Murat C."/>
            <person name="Riley R."/>
            <person name="Ohm R."/>
            <person name="Sun H."/>
            <person name="Tunlid A."/>
            <person name="Henrissat B."/>
            <person name="Grigoriev I.V."/>
            <person name="Hibbett D.S."/>
            <person name="Martin F."/>
        </authorList>
    </citation>
    <scope>NUCLEOTIDE SEQUENCE [LARGE SCALE GENOMIC DNA]</scope>
    <source>
        <strain evidence="7">F 1598</strain>
    </source>
</reference>
<evidence type="ECO:0000259" key="5">
    <source>
        <dbReference type="SMART" id="SM00822"/>
    </source>
</evidence>
<dbReference type="Pfam" id="PF00106">
    <property type="entry name" value="adh_short"/>
    <property type="match status" value="1"/>
</dbReference>
<dbReference type="AlphaFoldDB" id="A0A0C3F1A2"/>
<dbReference type="GO" id="GO:0016616">
    <property type="term" value="F:oxidoreductase activity, acting on the CH-OH group of donors, NAD or NADP as acceptor"/>
    <property type="evidence" value="ECO:0007669"/>
    <property type="project" value="UniProtKB-ARBA"/>
</dbReference>
<dbReference type="OrthoDB" id="294295at2759"/>
<evidence type="ECO:0000256" key="2">
    <source>
        <dbReference type="ARBA" id="ARBA00022857"/>
    </source>
</evidence>
<dbReference type="STRING" id="765440.A0A0C3F1A2"/>
<sequence>MSEMLSSNYLSSLFSLEGKTALVTGGTRGIGQQMALALAKAGADIILLQRSPENQDTSSQIKQLGRDVYIVQCDLSSKEQVGSIIQKITGTEGGDEMGLFIDVLVNCGGIQRRTPAENFSDADWNEVLQVNLNAVWTLSRDCGKHMLASRGGIAGETPVPEDATKSKPRGKIINVASLVSYQGGVTVPAYAAAKHGVMGLTKALSNEWSPKGINVNGIAPGYIATEMTSALIANPTRSRQIMERIPAGRWGTPEDFEGAVLFLASRASDYVCGETIVVDGGWMAR</sequence>
<dbReference type="Gene3D" id="3.40.50.720">
    <property type="entry name" value="NAD(P)-binding Rossmann-like Domain"/>
    <property type="match status" value="1"/>
</dbReference>
<comment type="similarity">
    <text evidence="1 4">Belongs to the short-chain dehydrogenases/reductases (SDR) family.</text>
</comment>
<evidence type="ECO:0000313" key="7">
    <source>
        <dbReference type="Proteomes" id="UP000054166"/>
    </source>
</evidence>
<dbReference type="InterPro" id="IPR020904">
    <property type="entry name" value="Sc_DH/Rdtase_CS"/>
</dbReference>
<reference evidence="6 7" key="1">
    <citation type="submission" date="2014-04" db="EMBL/GenBank/DDBJ databases">
        <authorList>
            <consortium name="DOE Joint Genome Institute"/>
            <person name="Kuo A."/>
            <person name="Tarkka M."/>
            <person name="Buscot F."/>
            <person name="Kohler A."/>
            <person name="Nagy L.G."/>
            <person name="Floudas D."/>
            <person name="Copeland A."/>
            <person name="Barry K.W."/>
            <person name="Cichocki N."/>
            <person name="Veneault-Fourrey C."/>
            <person name="LaButti K."/>
            <person name="Lindquist E.A."/>
            <person name="Lipzen A."/>
            <person name="Lundell T."/>
            <person name="Morin E."/>
            <person name="Murat C."/>
            <person name="Sun H."/>
            <person name="Tunlid A."/>
            <person name="Henrissat B."/>
            <person name="Grigoriev I.V."/>
            <person name="Hibbett D.S."/>
            <person name="Martin F."/>
            <person name="Nordberg H.P."/>
            <person name="Cantor M.N."/>
            <person name="Hua S.X."/>
        </authorList>
    </citation>
    <scope>NUCLEOTIDE SEQUENCE [LARGE SCALE GENOMIC DNA]</scope>
    <source>
        <strain evidence="6 7">F 1598</strain>
    </source>
</reference>
<protein>
    <recommendedName>
        <fullName evidence="5">Ketoreductase domain-containing protein</fullName>
    </recommendedName>
</protein>
<dbReference type="PRINTS" id="PR00081">
    <property type="entry name" value="GDHRDH"/>
</dbReference>
<organism evidence="6 7">
    <name type="scientific">Piloderma croceum (strain F 1598)</name>
    <dbReference type="NCBI Taxonomy" id="765440"/>
    <lineage>
        <taxon>Eukaryota</taxon>
        <taxon>Fungi</taxon>
        <taxon>Dikarya</taxon>
        <taxon>Basidiomycota</taxon>
        <taxon>Agaricomycotina</taxon>
        <taxon>Agaricomycetes</taxon>
        <taxon>Agaricomycetidae</taxon>
        <taxon>Atheliales</taxon>
        <taxon>Atheliaceae</taxon>
        <taxon>Piloderma</taxon>
    </lineage>
</organism>
<evidence type="ECO:0000256" key="3">
    <source>
        <dbReference type="ARBA" id="ARBA00023002"/>
    </source>
</evidence>
<proteinExistence type="inferred from homology"/>
<keyword evidence="3" id="KW-0560">Oxidoreductase</keyword>
<gene>
    <name evidence="6" type="ORF">PILCRDRAFT_828683</name>
</gene>
<dbReference type="SMART" id="SM00822">
    <property type="entry name" value="PKS_KR"/>
    <property type="match status" value="1"/>
</dbReference>
<dbReference type="PRINTS" id="PR00080">
    <property type="entry name" value="SDRFAMILY"/>
</dbReference>
<accession>A0A0C3F1A2</accession>
<feature type="domain" description="Ketoreductase" evidence="5">
    <location>
        <begin position="19"/>
        <end position="211"/>
    </location>
</feature>
<name>A0A0C3F1A2_PILCF</name>
<dbReference type="Pfam" id="PF13561">
    <property type="entry name" value="adh_short_C2"/>
    <property type="match status" value="1"/>
</dbReference>
<dbReference type="HOGENOM" id="CLU_010194_1_1_1"/>
<keyword evidence="7" id="KW-1185">Reference proteome</keyword>
<dbReference type="InterPro" id="IPR002347">
    <property type="entry name" value="SDR_fam"/>
</dbReference>
<dbReference type="InParanoid" id="A0A0C3F1A2"/>
<dbReference type="EMBL" id="KN833070">
    <property type="protein sequence ID" value="KIM73949.1"/>
    <property type="molecule type" value="Genomic_DNA"/>
</dbReference>
<dbReference type="InterPro" id="IPR036291">
    <property type="entry name" value="NAD(P)-bd_dom_sf"/>
</dbReference>
<dbReference type="PANTHER" id="PTHR42760">
    <property type="entry name" value="SHORT-CHAIN DEHYDROGENASES/REDUCTASES FAMILY MEMBER"/>
    <property type="match status" value="1"/>
</dbReference>
<dbReference type="SUPFAM" id="SSF51735">
    <property type="entry name" value="NAD(P)-binding Rossmann-fold domains"/>
    <property type="match status" value="1"/>
</dbReference>
<dbReference type="PANTHER" id="PTHR42760:SF5">
    <property type="entry name" value="2-DEHYDRO-3-DEOXY-D-GLUCONATE 5-DEHYDROGENASE"/>
    <property type="match status" value="1"/>
</dbReference>
<dbReference type="FunFam" id="3.40.50.720:FF:000398">
    <property type="entry name" value="Probable 2-deoxy-D-gluconate 3-dehydrogenase"/>
    <property type="match status" value="1"/>
</dbReference>
<dbReference type="PROSITE" id="PS00061">
    <property type="entry name" value="ADH_SHORT"/>
    <property type="match status" value="1"/>
</dbReference>
<evidence type="ECO:0000256" key="1">
    <source>
        <dbReference type="ARBA" id="ARBA00006484"/>
    </source>
</evidence>
<dbReference type="InterPro" id="IPR057326">
    <property type="entry name" value="KR_dom"/>
</dbReference>
<keyword evidence="2" id="KW-0521">NADP</keyword>
<evidence type="ECO:0000313" key="6">
    <source>
        <dbReference type="EMBL" id="KIM73949.1"/>
    </source>
</evidence>
<evidence type="ECO:0000256" key="4">
    <source>
        <dbReference type="RuleBase" id="RU000363"/>
    </source>
</evidence>